<dbReference type="AlphaFoldDB" id="C9ZPE1"/>
<dbReference type="RefSeq" id="XP_011773556.1">
    <property type="nucleotide sequence ID" value="XM_011775254.1"/>
</dbReference>
<evidence type="ECO:0000313" key="1">
    <source>
        <dbReference type="EMBL" id="CBH11269.1"/>
    </source>
</evidence>
<accession>C9ZPE1</accession>
<dbReference type="EMBL" id="FN554968">
    <property type="protein sequence ID" value="CBH11269.1"/>
    <property type="molecule type" value="Genomic_DNA"/>
</dbReference>
<sequence length="107" mass="12184">MCGHSYQSHGYLICNPIGNTSWTHIIFVAVRYPISECACVVRGVKFSSFREWISLDRSVWGCTCPPPLFSRHLTTHWIIFGLLLRTVFESMISILHPTKRATADINS</sequence>
<gene>
    <name evidence="1" type="ORF">TbgDal_V4080</name>
</gene>
<name>C9ZPE1_TRYB9</name>
<organism evidence="1 2">
    <name type="scientific">Trypanosoma brucei gambiense (strain MHOM/CI/86/DAL972)</name>
    <dbReference type="NCBI Taxonomy" id="679716"/>
    <lineage>
        <taxon>Eukaryota</taxon>
        <taxon>Discoba</taxon>
        <taxon>Euglenozoa</taxon>
        <taxon>Kinetoplastea</taxon>
        <taxon>Metakinetoplastina</taxon>
        <taxon>Trypanosomatida</taxon>
        <taxon>Trypanosomatidae</taxon>
        <taxon>Trypanosoma</taxon>
    </lineage>
</organism>
<evidence type="ECO:0000313" key="2">
    <source>
        <dbReference type="Proteomes" id="UP000002316"/>
    </source>
</evidence>
<reference evidence="2" key="1">
    <citation type="journal article" date="2010" name="PLoS Negl. Trop. Dis.">
        <title>The genome sequence of Trypanosoma brucei gambiense, causative agent of chronic human african trypanosomiasis.</title>
        <authorList>
            <person name="Jackson A.P."/>
            <person name="Sanders M."/>
            <person name="Berry A."/>
            <person name="McQuillan J."/>
            <person name="Aslett M.A."/>
            <person name="Quail M.A."/>
            <person name="Chukualim B."/>
            <person name="Capewell P."/>
            <person name="MacLeod A."/>
            <person name="Melville S.E."/>
            <person name="Gibson W."/>
            <person name="Barry J.D."/>
            <person name="Berriman M."/>
            <person name="Hertz-Fowler C."/>
        </authorList>
    </citation>
    <scope>NUCLEOTIDE SEQUENCE [LARGE SCALE GENOMIC DNA]</scope>
    <source>
        <strain evidence="2">MHOM/CI/86/DAL972</strain>
    </source>
</reference>
<protein>
    <submittedName>
        <fullName evidence="1">Uncharacterized protein</fullName>
    </submittedName>
</protein>
<dbReference type="Proteomes" id="UP000002316">
    <property type="component" value="Chromosome 5"/>
</dbReference>
<proteinExistence type="predicted"/>
<dbReference type="GeneID" id="23861412"/>
<dbReference type="KEGG" id="tbg:TbgDal_V4080"/>